<dbReference type="InterPro" id="IPR000086">
    <property type="entry name" value="NUDIX_hydrolase_dom"/>
</dbReference>
<dbReference type="PROSITE" id="PS51462">
    <property type="entry name" value="NUDIX"/>
    <property type="match status" value="1"/>
</dbReference>
<comment type="similarity">
    <text evidence="1">Belongs to the Nudix hydrolase family.</text>
</comment>
<dbReference type="OrthoDB" id="9804442at2"/>
<feature type="domain" description="Nudix hydrolase" evidence="3">
    <location>
        <begin position="17"/>
        <end position="149"/>
    </location>
</feature>
<comment type="caution">
    <text evidence="4">The sequence shown here is derived from an EMBL/GenBank/DDBJ whole genome shotgun (WGS) entry which is preliminary data.</text>
</comment>
<dbReference type="RefSeq" id="WP_106247569.1">
    <property type="nucleotide sequence ID" value="NZ_PVZC01000005.1"/>
</dbReference>
<protein>
    <submittedName>
        <fullName evidence="4">8-oxo-dGTP diphosphatase</fullName>
    </submittedName>
</protein>
<proteinExistence type="inferred from homology"/>
<dbReference type="EMBL" id="PVZC01000005">
    <property type="protein sequence ID" value="PRX97847.1"/>
    <property type="molecule type" value="Genomic_DNA"/>
</dbReference>
<dbReference type="Proteomes" id="UP000237846">
    <property type="component" value="Unassembled WGS sequence"/>
</dbReference>
<keyword evidence="5" id="KW-1185">Reference proteome</keyword>
<dbReference type="Gene3D" id="3.90.79.10">
    <property type="entry name" value="Nucleoside Triphosphate Pyrophosphohydrolase"/>
    <property type="match status" value="1"/>
</dbReference>
<dbReference type="SUPFAM" id="SSF55811">
    <property type="entry name" value="Nudix"/>
    <property type="match status" value="1"/>
</dbReference>
<sequence length="166" mass="18309">MNDDPDRLLADAVREGVETFAVGAVVHDGDRVLLLRRRADDSSYPGFEEFPSGGVEPGETLPAALARELAEEVGWHRPLVRDAGFATWFDYLSRRGRRRSRQFTFSVGYDGEPIVLSDEHTGYRWLPFGELAAARLTPEVRGSVQRWAEAIGPLSGRGGGPASARR</sequence>
<dbReference type="InterPro" id="IPR015797">
    <property type="entry name" value="NUDIX_hydrolase-like_dom_sf"/>
</dbReference>
<dbReference type="InterPro" id="IPR020084">
    <property type="entry name" value="NUDIX_hydrolase_CS"/>
</dbReference>
<keyword evidence="2" id="KW-0378">Hydrolase</keyword>
<evidence type="ECO:0000313" key="5">
    <source>
        <dbReference type="Proteomes" id="UP000237846"/>
    </source>
</evidence>
<dbReference type="GO" id="GO:0016787">
    <property type="term" value="F:hydrolase activity"/>
    <property type="evidence" value="ECO:0007669"/>
    <property type="project" value="UniProtKB-KW"/>
</dbReference>
<dbReference type="PROSITE" id="PS00893">
    <property type="entry name" value="NUDIX_BOX"/>
    <property type="match status" value="1"/>
</dbReference>
<organism evidence="4 5">
    <name type="scientific">Allonocardiopsis opalescens</name>
    <dbReference type="NCBI Taxonomy" id="1144618"/>
    <lineage>
        <taxon>Bacteria</taxon>
        <taxon>Bacillati</taxon>
        <taxon>Actinomycetota</taxon>
        <taxon>Actinomycetes</taxon>
        <taxon>Streptosporangiales</taxon>
        <taxon>Allonocardiopsis</taxon>
    </lineage>
</organism>
<dbReference type="AlphaFoldDB" id="A0A2T0Q228"/>
<evidence type="ECO:0000259" key="3">
    <source>
        <dbReference type="PROSITE" id="PS51462"/>
    </source>
</evidence>
<evidence type="ECO:0000256" key="1">
    <source>
        <dbReference type="ARBA" id="ARBA00005582"/>
    </source>
</evidence>
<evidence type="ECO:0000313" key="4">
    <source>
        <dbReference type="EMBL" id="PRX97847.1"/>
    </source>
</evidence>
<reference evidence="4 5" key="1">
    <citation type="submission" date="2018-03" db="EMBL/GenBank/DDBJ databases">
        <title>Genomic Encyclopedia of Archaeal and Bacterial Type Strains, Phase II (KMG-II): from individual species to whole genera.</title>
        <authorList>
            <person name="Goeker M."/>
        </authorList>
    </citation>
    <scope>NUCLEOTIDE SEQUENCE [LARGE SCALE GENOMIC DNA]</scope>
    <source>
        <strain evidence="4 5">DSM 45601</strain>
    </source>
</reference>
<name>A0A2T0Q228_9ACTN</name>
<gene>
    <name evidence="4" type="ORF">CLV72_105197</name>
</gene>
<accession>A0A2T0Q228</accession>
<dbReference type="PANTHER" id="PTHR43736:SF1">
    <property type="entry name" value="DIHYDRONEOPTERIN TRIPHOSPHATE DIPHOSPHATASE"/>
    <property type="match status" value="1"/>
</dbReference>
<evidence type="ECO:0000256" key="2">
    <source>
        <dbReference type="ARBA" id="ARBA00022801"/>
    </source>
</evidence>
<dbReference type="Pfam" id="PF00293">
    <property type="entry name" value="NUDIX"/>
    <property type="match status" value="1"/>
</dbReference>
<dbReference type="PANTHER" id="PTHR43736">
    <property type="entry name" value="ADP-RIBOSE PYROPHOSPHATASE"/>
    <property type="match status" value="1"/>
</dbReference>